<dbReference type="InterPro" id="IPR020846">
    <property type="entry name" value="MFS_dom"/>
</dbReference>
<evidence type="ECO:0000256" key="7">
    <source>
        <dbReference type="SAM" id="Phobius"/>
    </source>
</evidence>
<keyword evidence="10" id="KW-1185">Reference proteome</keyword>
<evidence type="ECO:0000313" key="9">
    <source>
        <dbReference type="EMBL" id="KAG8624783.1"/>
    </source>
</evidence>
<dbReference type="Proteomes" id="UP000809789">
    <property type="component" value="Unassembled WGS sequence"/>
</dbReference>
<dbReference type="GO" id="GO:0022857">
    <property type="term" value="F:transmembrane transporter activity"/>
    <property type="evidence" value="ECO:0007669"/>
    <property type="project" value="InterPro"/>
</dbReference>
<name>A0A8K0KY80_9PEZI</name>
<dbReference type="InterPro" id="IPR036259">
    <property type="entry name" value="MFS_trans_sf"/>
</dbReference>
<comment type="similarity">
    <text evidence="2">Belongs to the major facilitator superfamily.</text>
</comment>
<comment type="subcellular location">
    <subcellularLocation>
        <location evidence="1">Membrane</location>
        <topology evidence="1">Multi-pass membrane protein</topology>
    </subcellularLocation>
</comment>
<evidence type="ECO:0000256" key="3">
    <source>
        <dbReference type="ARBA" id="ARBA00022692"/>
    </source>
</evidence>
<dbReference type="EMBL" id="JAESVG020000009">
    <property type="protein sequence ID" value="KAG8624783.1"/>
    <property type="molecule type" value="Genomic_DNA"/>
</dbReference>
<dbReference type="PANTHER" id="PTHR23502">
    <property type="entry name" value="MAJOR FACILITATOR SUPERFAMILY"/>
    <property type="match status" value="1"/>
</dbReference>
<keyword evidence="3 7" id="KW-0812">Transmembrane</keyword>
<dbReference type="GO" id="GO:0016020">
    <property type="term" value="C:membrane"/>
    <property type="evidence" value="ECO:0007669"/>
    <property type="project" value="UniProtKB-SubCell"/>
</dbReference>
<feature type="region of interest" description="Disordered" evidence="6">
    <location>
        <begin position="1"/>
        <end position="37"/>
    </location>
</feature>
<feature type="transmembrane region" description="Helical" evidence="7">
    <location>
        <begin position="263"/>
        <end position="286"/>
    </location>
</feature>
<feature type="transmembrane region" description="Helical" evidence="7">
    <location>
        <begin position="127"/>
        <end position="148"/>
    </location>
</feature>
<evidence type="ECO:0000256" key="5">
    <source>
        <dbReference type="ARBA" id="ARBA00023136"/>
    </source>
</evidence>
<comment type="caution">
    <text evidence="9">The sequence shown here is derived from an EMBL/GenBank/DDBJ whole genome shotgun (WGS) entry which is preliminary data.</text>
</comment>
<dbReference type="Pfam" id="PF07690">
    <property type="entry name" value="MFS_1"/>
    <property type="match status" value="1"/>
</dbReference>
<evidence type="ECO:0000256" key="6">
    <source>
        <dbReference type="SAM" id="MobiDB-lite"/>
    </source>
</evidence>
<dbReference type="PANTHER" id="PTHR23502:SF68">
    <property type="entry name" value="MULTIDRUG TRANSPORTER, PUTATIVE (AFU_ORTHOLOGUE AFUA_3G01120)-RELATED"/>
    <property type="match status" value="1"/>
</dbReference>
<organism evidence="9 10">
    <name type="scientific">Elsinoe batatas</name>
    <dbReference type="NCBI Taxonomy" id="2601811"/>
    <lineage>
        <taxon>Eukaryota</taxon>
        <taxon>Fungi</taxon>
        <taxon>Dikarya</taxon>
        <taxon>Ascomycota</taxon>
        <taxon>Pezizomycotina</taxon>
        <taxon>Dothideomycetes</taxon>
        <taxon>Dothideomycetidae</taxon>
        <taxon>Myriangiales</taxon>
        <taxon>Elsinoaceae</taxon>
        <taxon>Elsinoe</taxon>
    </lineage>
</organism>
<feature type="transmembrane region" description="Helical" evidence="7">
    <location>
        <begin position="229"/>
        <end position="251"/>
    </location>
</feature>
<keyword evidence="5 7" id="KW-0472">Membrane</keyword>
<feature type="domain" description="Major facilitator superfamily (MFS) profile" evidence="8">
    <location>
        <begin position="1"/>
        <end position="392"/>
    </location>
</feature>
<evidence type="ECO:0000256" key="2">
    <source>
        <dbReference type="ARBA" id="ARBA00008335"/>
    </source>
</evidence>
<dbReference type="SUPFAM" id="SSF103473">
    <property type="entry name" value="MFS general substrate transporter"/>
    <property type="match status" value="1"/>
</dbReference>
<feature type="transmembrane region" description="Helical" evidence="7">
    <location>
        <begin position="317"/>
        <end position="334"/>
    </location>
</feature>
<accession>A0A8K0KY80</accession>
<dbReference type="Gene3D" id="1.20.1250.20">
    <property type="entry name" value="MFS general substrate transporter like domains"/>
    <property type="match status" value="1"/>
</dbReference>
<feature type="compositionally biased region" description="Polar residues" evidence="6">
    <location>
        <begin position="23"/>
        <end position="36"/>
    </location>
</feature>
<reference evidence="9" key="1">
    <citation type="submission" date="2021-07" db="EMBL/GenBank/DDBJ databases">
        <title>Elsinoe batatas strain:CRI-CJ2 Genome sequencing and assembly.</title>
        <authorList>
            <person name="Huang L."/>
        </authorList>
    </citation>
    <scope>NUCLEOTIDE SEQUENCE</scope>
    <source>
        <strain evidence="9">CRI-CJ2</strain>
    </source>
</reference>
<dbReference type="OrthoDB" id="5296287at2759"/>
<gene>
    <name evidence="9" type="ORF">KVT40_007850</name>
</gene>
<evidence type="ECO:0000259" key="8">
    <source>
        <dbReference type="PROSITE" id="PS50850"/>
    </source>
</evidence>
<dbReference type="PROSITE" id="PS50850">
    <property type="entry name" value="MFS"/>
    <property type="match status" value="1"/>
</dbReference>
<dbReference type="InterPro" id="IPR011701">
    <property type="entry name" value="MFS"/>
</dbReference>
<protein>
    <recommendedName>
        <fullName evidence="8">Major facilitator superfamily (MFS) profile domain-containing protein</fullName>
    </recommendedName>
</protein>
<evidence type="ECO:0000256" key="4">
    <source>
        <dbReference type="ARBA" id="ARBA00022989"/>
    </source>
</evidence>
<evidence type="ECO:0000256" key="1">
    <source>
        <dbReference type="ARBA" id="ARBA00004141"/>
    </source>
</evidence>
<keyword evidence="4 7" id="KW-1133">Transmembrane helix</keyword>
<feature type="transmembrane region" description="Helical" evidence="7">
    <location>
        <begin position="154"/>
        <end position="174"/>
    </location>
</feature>
<sequence>MSTIMSEKGPDVESRPGTAEAMQKSTSTASSEGEPQQEQHDQYLVGYAFGPLLCAPLCELHGRAIVYQVTNVLYLGFSIGCAAAPSFNSLIGLRFLAGAAGSAPLVLGGGTIADLYKREERGAKMSIFSMGPLMGPVIGPVAGAFVAQDVSWRWVFWIISIAAGVCTIFCLIFMRETYAPVLLERKAKKVRADTGNSSYKTIYDTGDTPKDVFVKALSRPTLMFVKSPTVFIFTMYLSIIYGFAYLLFVTITEVFESTYGFSTGIAGLAFLGIGIGMFLGLAVFGATSDRRIRSLKAKAEAKGGTVNDIPPEVRLEGMIGAAIVIPIGLFWYGWSAEKEIHYIMPIIGTGLFGDLGLGWGNSLLGFVAVAMIPVPLVLLKYKGHSMGTIESH</sequence>
<proteinExistence type="inferred from homology"/>
<feature type="transmembrane region" description="Helical" evidence="7">
    <location>
        <begin position="359"/>
        <end position="379"/>
    </location>
</feature>
<feature type="transmembrane region" description="Helical" evidence="7">
    <location>
        <begin position="65"/>
        <end position="87"/>
    </location>
</feature>
<feature type="transmembrane region" description="Helical" evidence="7">
    <location>
        <begin position="93"/>
        <end position="115"/>
    </location>
</feature>
<dbReference type="AlphaFoldDB" id="A0A8K0KY80"/>
<evidence type="ECO:0000313" key="10">
    <source>
        <dbReference type="Proteomes" id="UP000809789"/>
    </source>
</evidence>